<name>A0ACB9IPR3_9ASTR</name>
<comment type="caution">
    <text evidence="1">The sequence shown here is derived from an EMBL/GenBank/DDBJ whole genome shotgun (WGS) entry which is preliminary data.</text>
</comment>
<organism evidence="1 2">
    <name type="scientific">Smallanthus sonchifolius</name>
    <dbReference type="NCBI Taxonomy" id="185202"/>
    <lineage>
        <taxon>Eukaryota</taxon>
        <taxon>Viridiplantae</taxon>
        <taxon>Streptophyta</taxon>
        <taxon>Embryophyta</taxon>
        <taxon>Tracheophyta</taxon>
        <taxon>Spermatophyta</taxon>
        <taxon>Magnoliopsida</taxon>
        <taxon>eudicotyledons</taxon>
        <taxon>Gunneridae</taxon>
        <taxon>Pentapetalae</taxon>
        <taxon>asterids</taxon>
        <taxon>campanulids</taxon>
        <taxon>Asterales</taxon>
        <taxon>Asteraceae</taxon>
        <taxon>Asteroideae</taxon>
        <taxon>Heliantheae alliance</taxon>
        <taxon>Millerieae</taxon>
        <taxon>Smallanthus</taxon>
    </lineage>
</organism>
<evidence type="ECO:0000313" key="2">
    <source>
        <dbReference type="Proteomes" id="UP001056120"/>
    </source>
</evidence>
<gene>
    <name evidence="1" type="ORF">L1987_19844</name>
</gene>
<accession>A0ACB9IPR3</accession>
<reference evidence="2" key="1">
    <citation type="journal article" date="2022" name="Mol. Ecol. Resour.">
        <title>The genomes of chicory, endive, great burdock and yacon provide insights into Asteraceae palaeo-polyploidization history and plant inulin production.</title>
        <authorList>
            <person name="Fan W."/>
            <person name="Wang S."/>
            <person name="Wang H."/>
            <person name="Wang A."/>
            <person name="Jiang F."/>
            <person name="Liu H."/>
            <person name="Zhao H."/>
            <person name="Xu D."/>
            <person name="Zhang Y."/>
        </authorList>
    </citation>
    <scope>NUCLEOTIDE SEQUENCE [LARGE SCALE GENOMIC DNA]</scope>
    <source>
        <strain evidence="2">cv. Yunnan</strain>
    </source>
</reference>
<dbReference type="Proteomes" id="UP001056120">
    <property type="component" value="Linkage Group LG07"/>
</dbReference>
<protein>
    <submittedName>
        <fullName evidence="1">Uncharacterized protein</fullName>
    </submittedName>
</protein>
<reference evidence="1 2" key="2">
    <citation type="journal article" date="2022" name="Mol. Ecol. Resour.">
        <title>The genomes of chicory, endive, great burdock and yacon provide insights into Asteraceae paleo-polyploidization history and plant inulin production.</title>
        <authorList>
            <person name="Fan W."/>
            <person name="Wang S."/>
            <person name="Wang H."/>
            <person name="Wang A."/>
            <person name="Jiang F."/>
            <person name="Liu H."/>
            <person name="Zhao H."/>
            <person name="Xu D."/>
            <person name="Zhang Y."/>
        </authorList>
    </citation>
    <scope>NUCLEOTIDE SEQUENCE [LARGE SCALE GENOMIC DNA]</scope>
    <source>
        <strain evidence="2">cv. Yunnan</strain>
        <tissue evidence="1">Leaves</tissue>
    </source>
</reference>
<evidence type="ECO:0000313" key="1">
    <source>
        <dbReference type="EMBL" id="KAI3810233.1"/>
    </source>
</evidence>
<proteinExistence type="predicted"/>
<dbReference type="EMBL" id="CM042024">
    <property type="protein sequence ID" value="KAI3810233.1"/>
    <property type="molecule type" value="Genomic_DNA"/>
</dbReference>
<keyword evidence="2" id="KW-1185">Reference proteome</keyword>
<sequence length="74" mass="8302">MVKSVNALTTNHQHGVDERTGALDENRTNGSNKPDEIEFSRVVVEQGEDINYLKYFTPHPTTNPICNDVVTQSE</sequence>